<dbReference type="EMBL" id="JBHMFI010000001">
    <property type="protein sequence ID" value="MFB9073136.1"/>
    <property type="molecule type" value="Genomic_DNA"/>
</dbReference>
<comment type="caution">
    <text evidence="2">The sequence shown here is derived from an EMBL/GenBank/DDBJ whole genome shotgun (WGS) entry which is preliminary data.</text>
</comment>
<name>A0ABV5G2H4_9MICC</name>
<protein>
    <submittedName>
        <fullName evidence="2">Uncharacterized protein</fullName>
    </submittedName>
</protein>
<feature type="compositionally biased region" description="Polar residues" evidence="1">
    <location>
        <begin position="1"/>
        <end position="17"/>
    </location>
</feature>
<evidence type="ECO:0000313" key="3">
    <source>
        <dbReference type="Proteomes" id="UP001589575"/>
    </source>
</evidence>
<proteinExistence type="predicted"/>
<evidence type="ECO:0000313" key="2">
    <source>
        <dbReference type="EMBL" id="MFB9073136.1"/>
    </source>
</evidence>
<accession>A0ABV5G2H4</accession>
<gene>
    <name evidence="2" type="ORF">ACFFX0_18780</name>
</gene>
<sequence>MASFISGTSPAEPTRFGSSKETDRAERVWETCICEMPSHRGGTEP</sequence>
<keyword evidence="3" id="KW-1185">Reference proteome</keyword>
<feature type="region of interest" description="Disordered" evidence="1">
    <location>
        <begin position="1"/>
        <end position="26"/>
    </location>
</feature>
<evidence type="ECO:0000256" key="1">
    <source>
        <dbReference type="SAM" id="MobiDB-lite"/>
    </source>
</evidence>
<dbReference type="Proteomes" id="UP001589575">
    <property type="component" value="Unassembled WGS sequence"/>
</dbReference>
<organism evidence="2 3">
    <name type="scientific">Citricoccus parietis</name>
    <dbReference type="NCBI Taxonomy" id="592307"/>
    <lineage>
        <taxon>Bacteria</taxon>
        <taxon>Bacillati</taxon>
        <taxon>Actinomycetota</taxon>
        <taxon>Actinomycetes</taxon>
        <taxon>Micrococcales</taxon>
        <taxon>Micrococcaceae</taxon>
        <taxon>Citricoccus</taxon>
    </lineage>
</organism>
<reference evidence="2 3" key="1">
    <citation type="submission" date="2024-09" db="EMBL/GenBank/DDBJ databases">
        <authorList>
            <person name="Sun Q."/>
            <person name="Mori K."/>
        </authorList>
    </citation>
    <scope>NUCLEOTIDE SEQUENCE [LARGE SCALE GENOMIC DNA]</scope>
    <source>
        <strain evidence="2 3">CCM 7609</strain>
    </source>
</reference>